<name>A0ABP8VWA3_9PSEU</name>
<protein>
    <submittedName>
        <fullName evidence="2">Uncharacterized protein</fullName>
    </submittedName>
</protein>
<dbReference type="Proteomes" id="UP001500325">
    <property type="component" value="Unassembled WGS sequence"/>
</dbReference>
<accession>A0ABP8VWA3</accession>
<sequence length="64" mass="6789">MRASTSTSSGPSAFIGPPESDAPYPSGSIRPFLLEEAKGQHAFTPRFPLPFCRWGRGRGGPAPT</sequence>
<dbReference type="EMBL" id="BAABIC010000001">
    <property type="protein sequence ID" value="GAA4673644.1"/>
    <property type="molecule type" value="Genomic_DNA"/>
</dbReference>
<feature type="compositionally biased region" description="Polar residues" evidence="1">
    <location>
        <begin position="1"/>
        <end position="11"/>
    </location>
</feature>
<comment type="caution">
    <text evidence="2">The sequence shown here is derived from an EMBL/GenBank/DDBJ whole genome shotgun (WGS) entry which is preliminary data.</text>
</comment>
<evidence type="ECO:0000256" key="1">
    <source>
        <dbReference type="SAM" id="MobiDB-lite"/>
    </source>
</evidence>
<reference evidence="3" key="1">
    <citation type="journal article" date="2019" name="Int. J. Syst. Evol. Microbiol.">
        <title>The Global Catalogue of Microorganisms (GCM) 10K type strain sequencing project: providing services to taxonomists for standard genome sequencing and annotation.</title>
        <authorList>
            <consortium name="The Broad Institute Genomics Platform"/>
            <consortium name="The Broad Institute Genome Sequencing Center for Infectious Disease"/>
            <person name="Wu L."/>
            <person name="Ma J."/>
        </authorList>
    </citation>
    <scope>NUCLEOTIDE SEQUENCE [LARGE SCALE GENOMIC DNA]</scope>
    <source>
        <strain evidence="3">JCM 18055</strain>
    </source>
</reference>
<evidence type="ECO:0000313" key="3">
    <source>
        <dbReference type="Proteomes" id="UP001500325"/>
    </source>
</evidence>
<proteinExistence type="predicted"/>
<keyword evidence="3" id="KW-1185">Reference proteome</keyword>
<gene>
    <name evidence="2" type="ORF">GCM10023215_01430</name>
</gene>
<evidence type="ECO:0000313" key="2">
    <source>
        <dbReference type="EMBL" id="GAA4673644.1"/>
    </source>
</evidence>
<feature type="region of interest" description="Disordered" evidence="1">
    <location>
        <begin position="1"/>
        <end position="29"/>
    </location>
</feature>
<organism evidence="2 3">
    <name type="scientific">Pseudonocardia yuanmonensis</name>
    <dbReference type="NCBI Taxonomy" id="1095914"/>
    <lineage>
        <taxon>Bacteria</taxon>
        <taxon>Bacillati</taxon>
        <taxon>Actinomycetota</taxon>
        <taxon>Actinomycetes</taxon>
        <taxon>Pseudonocardiales</taxon>
        <taxon>Pseudonocardiaceae</taxon>
        <taxon>Pseudonocardia</taxon>
    </lineage>
</organism>